<dbReference type="RefSeq" id="WP_173766797.1">
    <property type="nucleotide sequence ID" value="NZ_CP048836.1"/>
</dbReference>
<protein>
    <submittedName>
        <fullName evidence="2">Prepilin-type N-terminal cleavage/methylation domain-containing protein</fullName>
    </submittedName>
</protein>
<sequence>MPARPLTPIRARQLGFTLAELAVVLVILAVLASVLLIPLRTQTEAQQRGEAAATLEDIKLALIGFAIINKRLPCPTTILGSATPGYGEEVVSALGSCETSASDAYLPWRTLGVPALDPWGRPWRYRVEHGFATTTQPIYNDTPADHLQVVDHAGANLTSSENRAVALVYSLGANGAADGANAVFESGSATYEAGEPTTTFDDMVLWIGRPGLIARLAEAGALTIKP</sequence>
<gene>
    <name evidence="2" type="ORF">G3580_14905</name>
</gene>
<dbReference type="Proteomes" id="UP000501991">
    <property type="component" value="Chromosome"/>
</dbReference>
<dbReference type="SUPFAM" id="SSF54523">
    <property type="entry name" value="Pili subunits"/>
    <property type="match status" value="1"/>
</dbReference>
<dbReference type="AlphaFoldDB" id="A0A6C1B513"/>
<dbReference type="InterPro" id="IPR012902">
    <property type="entry name" value="N_methyl_site"/>
</dbReference>
<proteinExistence type="predicted"/>
<dbReference type="Gene3D" id="3.30.700.10">
    <property type="entry name" value="Glycoprotein, Type 4 Pilin"/>
    <property type="match status" value="1"/>
</dbReference>
<dbReference type="EMBL" id="CP048836">
    <property type="protein sequence ID" value="QID18796.1"/>
    <property type="molecule type" value="Genomic_DNA"/>
</dbReference>
<keyword evidence="1" id="KW-0472">Membrane</keyword>
<keyword evidence="1" id="KW-0812">Transmembrane</keyword>
<reference evidence="2 3" key="1">
    <citation type="submission" date="2020-02" db="EMBL/GenBank/DDBJ databases">
        <title>Nitrogenibacter mangrovi gen. nov., sp. nov. isolated from mangrove sediment, a denitrifying betaproteobacterium.</title>
        <authorList>
            <person name="Liao H."/>
            <person name="Tian Y."/>
        </authorList>
    </citation>
    <scope>NUCLEOTIDE SEQUENCE [LARGE SCALE GENOMIC DNA]</scope>
    <source>
        <strain evidence="2 3">M9-3-2</strain>
    </source>
</reference>
<name>A0A6C1B513_9RHOO</name>
<organism evidence="2 3">
    <name type="scientific">Nitrogeniibacter mangrovi</name>
    <dbReference type="NCBI Taxonomy" id="2016596"/>
    <lineage>
        <taxon>Bacteria</taxon>
        <taxon>Pseudomonadati</taxon>
        <taxon>Pseudomonadota</taxon>
        <taxon>Betaproteobacteria</taxon>
        <taxon>Rhodocyclales</taxon>
        <taxon>Zoogloeaceae</taxon>
        <taxon>Nitrogeniibacter</taxon>
    </lineage>
</organism>
<keyword evidence="1" id="KW-1133">Transmembrane helix</keyword>
<evidence type="ECO:0000313" key="3">
    <source>
        <dbReference type="Proteomes" id="UP000501991"/>
    </source>
</evidence>
<evidence type="ECO:0000313" key="2">
    <source>
        <dbReference type="EMBL" id="QID18796.1"/>
    </source>
</evidence>
<dbReference type="NCBIfam" id="TIGR02532">
    <property type="entry name" value="IV_pilin_GFxxxE"/>
    <property type="match status" value="1"/>
</dbReference>
<dbReference type="InterPro" id="IPR045584">
    <property type="entry name" value="Pilin-like"/>
</dbReference>
<dbReference type="KEGG" id="azq:G3580_14905"/>
<accession>A0A6C1B513</accession>
<dbReference type="Pfam" id="PF07963">
    <property type="entry name" value="N_methyl"/>
    <property type="match status" value="1"/>
</dbReference>
<feature type="transmembrane region" description="Helical" evidence="1">
    <location>
        <begin position="21"/>
        <end position="39"/>
    </location>
</feature>
<evidence type="ECO:0000256" key="1">
    <source>
        <dbReference type="SAM" id="Phobius"/>
    </source>
</evidence>
<keyword evidence="3" id="KW-1185">Reference proteome</keyword>